<dbReference type="InterPro" id="IPR050297">
    <property type="entry name" value="LipidA_mod_glycosyltrf_83"/>
</dbReference>
<dbReference type="EMBL" id="MFAM01000072">
    <property type="protein sequence ID" value="OGD76833.1"/>
    <property type="molecule type" value="Genomic_DNA"/>
</dbReference>
<keyword evidence="4" id="KW-0808">Transferase</keyword>
<protein>
    <recommendedName>
        <fullName evidence="9">Glycosyltransferase RgtA/B/C/D-like domain-containing protein</fullName>
    </recommendedName>
</protein>
<feature type="transmembrane region" description="Helical" evidence="8">
    <location>
        <begin position="366"/>
        <end position="387"/>
    </location>
</feature>
<evidence type="ECO:0000313" key="11">
    <source>
        <dbReference type="Proteomes" id="UP000176682"/>
    </source>
</evidence>
<feature type="transmembrane region" description="Helical" evidence="8">
    <location>
        <begin position="98"/>
        <end position="116"/>
    </location>
</feature>
<feature type="transmembrane region" description="Helical" evidence="8">
    <location>
        <begin position="312"/>
        <end position="330"/>
    </location>
</feature>
<evidence type="ECO:0000256" key="6">
    <source>
        <dbReference type="ARBA" id="ARBA00022989"/>
    </source>
</evidence>
<dbReference type="PANTHER" id="PTHR33908">
    <property type="entry name" value="MANNOSYLTRANSFERASE YKCB-RELATED"/>
    <property type="match status" value="1"/>
</dbReference>
<evidence type="ECO:0000256" key="1">
    <source>
        <dbReference type="ARBA" id="ARBA00004651"/>
    </source>
</evidence>
<dbReference type="PANTHER" id="PTHR33908:SF11">
    <property type="entry name" value="MEMBRANE PROTEIN"/>
    <property type="match status" value="1"/>
</dbReference>
<sequence>LSGYVTINLVKYLLPIISLIAVFFLLSFRLLDTPPGLTIDEAAFGYNATLLSRTLHDQNGRLLPVFVLSIDGQDWRQPVTQYYQAAFFRLFGASVLNLRLSSVVVTLFALILLYYLTHKLLGTLAAVAAATIFITTPIVFFQAHLGLDNNVPMVFTLLWLISLHRYHRQQKPLNLFAAGIALGLSFYSYKAMRAILPVWSFLTLADIFISSAPFLRRLKHSLYFILGLAPFLLVIPWLETHYAGAVFDKHGASFGDIYSFLFPYLSSFDLSFLFLQGDATLYHSTQRHGMFLLASLPLFVIGLYQAVKKDRFWLLIVISLFTAPILYGMVNSVHRASRLMAFVPQFCLVASLSLESLRHSRFQLPLVIFVACLYLLNFTDFVGYFWYQYPVVSQTGKAYGQLSQYQSFAALASQSQKTQLTPYINRTVYLDEGESAHFFEAIYFTTPLQQWDSDDQPTPPGTILLSTRDNIPGMDPLQLPLPRYHLHINP</sequence>
<proteinExistence type="predicted"/>
<comment type="subcellular location">
    <subcellularLocation>
        <location evidence="1">Cell membrane</location>
        <topology evidence="1">Multi-pass membrane protein</topology>
    </subcellularLocation>
</comment>
<dbReference type="Pfam" id="PF13231">
    <property type="entry name" value="PMT_2"/>
    <property type="match status" value="1"/>
</dbReference>
<evidence type="ECO:0000256" key="7">
    <source>
        <dbReference type="ARBA" id="ARBA00023136"/>
    </source>
</evidence>
<reference evidence="10 11" key="1">
    <citation type="journal article" date="2016" name="Nat. Commun.">
        <title>Thousands of microbial genomes shed light on interconnected biogeochemical processes in an aquifer system.</title>
        <authorList>
            <person name="Anantharaman K."/>
            <person name="Brown C.T."/>
            <person name="Hug L.A."/>
            <person name="Sharon I."/>
            <person name="Castelle C.J."/>
            <person name="Probst A.J."/>
            <person name="Thomas B.C."/>
            <person name="Singh A."/>
            <person name="Wilkins M.J."/>
            <person name="Karaoz U."/>
            <person name="Brodie E.L."/>
            <person name="Williams K.H."/>
            <person name="Hubbard S.S."/>
            <person name="Banfield J.F."/>
        </authorList>
    </citation>
    <scope>NUCLEOTIDE SEQUENCE [LARGE SCALE GENOMIC DNA]</scope>
</reference>
<keyword evidence="2" id="KW-1003">Cell membrane</keyword>
<evidence type="ECO:0000256" key="3">
    <source>
        <dbReference type="ARBA" id="ARBA00022676"/>
    </source>
</evidence>
<organism evidence="10 11">
    <name type="scientific">Candidatus Collierbacteria bacterium RIFOXYB1_FULL_49_13</name>
    <dbReference type="NCBI Taxonomy" id="1817728"/>
    <lineage>
        <taxon>Bacteria</taxon>
        <taxon>Candidatus Collieribacteriota</taxon>
    </lineage>
</organism>
<evidence type="ECO:0000256" key="2">
    <source>
        <dbReference type="ARBA" id="ARBA00022475"/>
    </source>
</evidence>
<feature type="transmembrane region" description="Helical" evidence="8">
    <location>
        <begin position="258"/>
        <end position="277"/>
    </location>
</feature>
<feature type="non-terminal residue" evidence="10">
    <location>
        <position position="1"/>
    </location>
</feature>
<accession>A0A1F5FB32</accession>
<name>A0A1F5FB32_9BACT</name>
<dbReference type="GO" id="GO:0009103">
    <property type="term" value="P:lipopolysaccharide biosynthetic process"/>
    <property type="evidence" value="ECO:0007669"/>
    <property type="project" value="UniProtKB-ARBA"/>
</dbReference>
<feature type="transmembrane region" description="Helical" evidence="8">
    <location>
        <begin position="222"/>
        <end position="238"/>
    </location>
</feature>
<dbReference type="Proteomes" id="UP000176682">
    <property type="component" value="Unassembled WGS sequence"/>
</dbReference>
<keyword evidence="3" id="KW-0328">Glycosyltransferase</keyword>
<evidence type="ECO:0000313" key="10">
    <source>
        <dbReference type="EMBL" id="OGD76833.1"/>
    </source>
</evidence>
<keyword evidence="7 8" id="KW-0472">Membrane</keyword>
<feature type="transmembrane region" description="Helical" evidence="8">
    <location>
        <begin position="12"/>
        <end position="31"/>
    </location>
</feature>
<keyword evidence="6 8" id="KW-1133">Transmembrane helix</keyword>
<gene>
    <name evidence="10" type="ORF">A2368_00310</name>
</gene>
<evidence type="ECO:0000259" key="9">
    <source>
        <dbReference type="Pfam" id="PF13231"/>
    </source>
</evidence>
<evidence type="ECO:0000256" key="4">
    <source>
        <dbReference type="ARBA" id="ARBA00022679"/>
    </source>
</evidence>
<dbReference type="GO" id="GO:0005886">
    <property type="term" value="C:plasma membrane"/>
    <property type="evidence" value="ECO:0007669"/>
    <property type="project" value="UniProtKB-SubCell"/>
</dbReference>
<feature type="transmembrane region" description="Helical" evidence="8">
    <location>
        <begin position="123"/>
        <end position="143"/>
    </location>
</feature>
<comment type="caution">
    <text evidence="10">The sequence shown here is derived from an EMBL/GenBank/DDBJ whole genome shotgun (WGS) entry which is preliminary data.</text>
</comment>
<keyword evidence="5 8" id="KW-0812">Transmembrane</keyword>
<evidence type="ECO:0000256" key="8">
    <source>
        <dbReference type="SAM" id="Phobius"/>
    </source>
</evidence>
<evidence type="ECO:0000256" key="5">
    <source>
        <dbReference type="ARBA" id="ARBA00022692"/>
    </source>
</evidence>
<dbReference type="InterPro" id="IPR038731">
    <property type="entry name" value="RgtA/B/C-like"/>
</dbReference>
<feature type="transmembrane region" description="Helical" evidence="8">
    <location>
        <begin position="289"/>
        <end position="306"/>
    </location>
</feature>
<dbReference type="GO" id="GO:0016763">
    <property type="term" value="F:pentosyltransferase activity"/>
    <property type="evidence" value="ECO:0007669"/>
    <property type="project" value="TreeGrafter"/>
</dbReference>
<feature type="transmembrane region" description="Helical" evidence="8">
    <location>
        <begin position="195"/>
        <end position="215"/>
    </location>
</feature>
<feature type="domain" description="Glycosyltransferase RgtA/B/C/D-like" evidence="9">
    <location>
        <begin position="78"/>
        <end position="238"/>
    </location>
</feature>
<dbReference type="AlphaFoldDB" id="A0A1F5FB32"/>